<evidence type="ECO:0000313" key="2">
    <source>
        <dbReference type="Proteomes" id="UP001500552"/>
    </source>
</evidence>
<keyword evidence="2" id="KW-1185">Reference proteome</keyword>
<name>A0ABP8L871_9BACT</name>
<dbReference type="EMBL" id="BAABHC010000001">
    <property type="protein sequence ID" value="GAA4423500.1"/>
    <property type="molecule type" value="Genomic_DNA"/>
</dbReference>
<evidence type="ECO:0000313" key="1">
    <source>
        <dbReference type="EMBL" id="GAA4423500.1"/>
    </source>
</evidence>
<accession>A0ABP8L871</accession>
<evidence type="ECO:0008006" key="3">
    <source>
        <dbReference type="Google" id="ProtNLM"/>
    </source>
</evidence>
<proteinExistence type="predicted"/>
<gene>
    <name evidence="1" type="ORF">GCM10023188_02380</name>
</gene>
<comment type="caution">
    <text evidence="1">The sequence shown here is derived from an EMBL/GenBank/DDBJ whole genome shotgun (WGS) entry which is preliminary data.</text>
</comment>
<protein>
    <recommendedName>
        <fullName evidence="3">Hemerythrin HHE cation binding domain-containing protein</fullName>
    </recommendedName>
</protein>
<organism evidence="1 2">
    <name type="scientific">Pontibacter saemangeumensis</name>
    <dbReference type="NCBI Taxonomy" id="1084525"/>
    <lineage>
        <taxon>Bacteria</taxon>
        <taxon>Pseudomonadati</taxon>
        <taxon>Bacteroidota</taxon>
        <taxon>Cytophagia</taxon>
        <taxon>Cytophagales</taxon>
        <taxon>Hymenobacteraceae</taxon>
        <taxon>Pontibacter</taxon>
    </lineage>
</organism>
<reference evidence="2" key="1">
    <citation type="journal article" date="2019" name="Int. J. Syst. Evol. Microbiol.">
        <title>The Global Catalogue of Microorganisms (GCM) 10K type strain sequencing project: providing services to taxonomists for standard genome sequencing and annotation.</title>
        <authorList>
            <consortium name="The Broad Institute Genomics Platform"/>
            <consortium name="The Broad Institute Genome Sequencing Center for Infectious Disease"/>
            <person name="Wu L."/>
            <person name="Ma J."/>
        </authorList>
    </citation>
    <scope>NUCLEOTIDE SEQUENCE [LARGE SCALE GENOMIC DNA]</scope>
    <source>
        <strain evidence="2">JCM 17926</strain>
    </source>
</reference>
<dbReference type="Gene3D" id="1.20.120.520">
    <property type="entry name" value="nmb1532 protein domain like"/>
    <property type="match status" value="1"/>
</dbReference>
<dbReference type="Proteomes" id="UP001500552">
    <property type="component" value="Unassembled WGS sequence"/>
</dbReference>
<sequence>MEQYKSILLFSHEHHAGLLFCWRVRQGLKREGVILRIRKYVAYFWEIYFQPLFEGEAQHLLLKVDDVLSRKSLGQHQEIEALVKQVVSNDTAPEPAAFHQLADAVNSHIRFEKRELFPHLLRVLGEAELARIGAAKRTATFKDAYPDEFWMKRSVGCACQL</sequence>
<dbReference type="RefSeq" id="WP_345156306.1">
    <property type="nucleotide sequence ID" value="NZ_BAABHC010000001.1"/>
</dbReference>